<proteinExistence type="predicted"/>
<keyword evidence="1" id="KW-1133">Transmembrane helix</keyword>
<dbReference type="Proteomes" id="UP000195101">
    <property type="component" value="Unassembled WGS sequence"/>
</dbReference>
<feature type="transmembrane region" description="Helical" evidence="1">
    <location>
        <begin position="38"/>
        <end position="59"/>
    </location>
</feature>
<dbReference type="RefSeq" id="WP_086514146.1">
    <property type="nucleotide sequence ID" value="NZ_MDJZ01000009.1"/>
</dbReference>
<dbReference type="OrthoDB" id="3295542at2"/>
<reference evidence="2 3" key="1">
    <citation type="submission" date="2016-08" db="EMBL/GenBank/DDBJ databases">
        <title>Genome sequence of Clavibacter michiganensis spp strain CFBP8019.</title>
        <authorList>
            <person name="Thapa S.P."/>
            <person name="Coaker G."/>
            <person name="Jacques M.-A."/>
        </authorList>
    </citation>
    <scope>NUCLEOTIDE SEQUENCE [LARGE SCALE GENOMIC DNA]</scope>
    <source>
        <strain evidence="2">CFBP8019</strain>
    </source>
</reference>
<dbReference type="Pfam" id="PF09656">
    <property type="entry name" value="PGPGW"/>
    <property type="match status" value="1"/>
</dbReference>
<protein>
    <submittedName>
        <fullName evidence="2">Putative transmembrane protein (PGPGW)</fullName>
    </submittedName>
</protein>
<evidence type="ECO:0000313" key="3">
    <source>
        <dbReference type="Proteomes" id="UP000195101"/>
    </source>
</evidence>
<comment type="caution">
    <text evidence="2">The sequence shown here is derived from an EMBL/GenBank/DDBJ whole genome shotgun (WGS) entry which is preliminary data.</text>
</comment>
<dbReference type="EMBL" id="MDJZ01000009">
    <property type="protein sequence ID" value="OUE25919.1"/>
    <property type="molecule type" value="Genomic_DNA"/>
</dbReference>
<keyword evidence="1 2" id="KW-0812">Transmembrane</keyword>
<sequence length="121" mass="14176">MSDTLTREFEAGSSHAHPLRRFLRRCRAWIELHPKARWLYRILVGLLGVSIVLVGIVLIPLPGPGWLIVFLGIAVLGTEFPAAHRVNVFLKRQLHRFWDAWRRWRTSRAERKAERTTRSTR</sequence>
<accession>A0A251YP26</accession>
<keyword evidence="3" id="KW-1185">Reference proteome</keyword>
<dbReference type="InterPro" id="IPR019099">
    <property type="entry name" value="Uncharacterised_PGPGW_TM"/>
</dbReference>
<dbReference type="AlphaFoldDB" id="A0A251YP26"/>
<dbReference type="NCBIfam" id="TIGR02611">
    <property type="entry name" value="TIGR02611 family protein"/>
    <property type="match status" value="1"/>
</dbReference>
<keyword evidence="1" id="KW-0472">Membrane</keyword>
<gene>
    <name evidence="2" type="ORF">BFL37_05440</name>
</gene>
<organism evidence="2 3">
    <name type="scientific">Clavibacter michiganensis</name>
    <dbReference type="NCBI Taxonomy" id="28447"/>
    <lineage>
        <taxon>Bacteria</taxon>
        <taxon>Bacillati</taxon>
        <taxon>Actinomycetota</taxon>
        <taxon>Actinomycetes</taxon>
        <taxon>Micrococcales</taxon>
        <taxon>Microbacteriaceae</taxon>
        <taxon>Clavibacter</taxon>
    </lineage>
</organism>
<name>A0A251YP26_9MICO</name>
<evidence type="ECO:0000313" key="2">
    <source>
        <dbReference type="EMBL" id="OUE25919.1"/>
    </source>
</evidence>
<evidence type="ECO:0000256" key="1">
    <source>
        <dbReference type="SAM" id="Phobius"/>
    </source>
</evidence>
<feature type="transmembrane region" description="Helical" evidence="1">
    <location>
        <begin position="65"/>
        <end position="83"/>
    </location>
</feature>
<dbReference type="InterPro" id="IPR013434">
    <property type="entry name" value="CHP02611"/>
</dbReference>